<dbReference type="Proteomes" id="UP001556367">
    <property type="component" value="Unassembled WGS sequence"/>
</dbReference>
<proteinExistence type="predicted"/>
<evidence type="ECO:0000313" key="3">
    <source>
        <dbReference type="EMBL" id="KAL0947902.1"/>
    </source>
</evidence>
<feature type="chain" id="PRO_5045048331" evidence="2">
    <location>
        <begin position="20"/>
        <end position="99"/>
    </location>
</feature>
<evidence type="ECO:0000313" key="4">
    <source>
        <dbReference type="Proteomes" id="UP001556367"/>
    </source>
</evidence>
<sequence length="99" mass="10864">MQFATRTVLLLSIFGSALAAPSPISARANGDVTAIHAKREPFVLQELPLHHQDEHYHAPDDASTVAPESGDTSVQPSRRPFDYDLNRDGPACMKILREV</sequence>
<gene>
    <name evidence="3" type="ORF">HGRIS_010537</name>
</gene>
<dbReference type="EMBL" id="JASNQZ010000014">
    <property type="protein sequence ID" value="KAL0947902.1"/>
    <property type="molecule type" value="Genomic_DNA"/>
</dbReference>
<protein>
    <submittedName>
        <fullName evidence="3">Uncharacterized protein</fullName>
    </submittedName>
</protein>
<keyword evidence="4" id="KW-1185">Reference proteome</keyword>
<comment type="caution">
    <text evidence="3">The sequence shown here is derived from an EMBL/GenBank/DDBJ whole genome shotgun (WGS) entry which is preliminary data.</text>
</comment>
<organism evidence="3 4">
    <name type="scientific">Hohenbuehelia grisea</name>
    <dbReference type="NCBI Taxonomy" id="104357"/>
    <lineage>
        <taxon>Eukaryota</taxon>
        <taxon>Fungi</taxon>
        <taxon>Dikarya</taxon>
        <taxon>Basidiomycota</taxon>
        <taxon>Agaricomycotina</taxon>
        <taxon>Agaricomycetes</taxon>
        <taxon>Agaricomycetidae</taxon>
        <taxon>Agaricales</taxon>
        <taxon>Pleurotineae</taxon>
        <taxon>Pleurotaceae</taxon>
        <taxon>Hohenbuehelia</taxon>
    </lineage>
</organism>
<feature type="region of interest" description="Disordered" evidence="1">
    <location>
        <begin position="50"/>
        <end position="86"/>
    </location>
</feature>
<keyword evidence="2" id="KW-0732">Signal</keyword>
<reference evidence="4" key="1">
    <citation type="submission" date="2024-06" db="EMBL/GenBank/DDBJ databases">
        <title>Multi-omics analyses provide insights into the biosynthesis of the anticancer antibiotic pleurotin in Hohenbuehelia grisea.</title>
        <authorList>
            <person name="Weaver J.A."/>
            <person name="Alberti F."/>
        </authorList>
    </citation>
    <scope>NUCLEOTIDE SEQUENCE [LARGE SCALE GENOMIC DNA]</scope>
    <source>
        <strain evidence="4">T-177</strain>
    </source>
</reference>
<evidence type="ECO:0000256" key="1">
    <source>
        <dbReference type="SAM" id="MobiDB-lite"/>
    </source>
</evidence>
<name>A0ABR3IX58_9AGAR</name>
<feature type="signal peptide" evidence="2">
    <location>
        <begin position="1"/>
        <end position="19"/>
    </location>
</feature>
<accession>A0ABR3IX58</accession>
<feature type="compositionally biased region" description="Basic and acidic residues" evidence="1">
    <location>
        <begin position="50"/>
        <end position="60"/>
    </location>
</feature>
<evidence type="ECO:0000256" key="2">
    <source>
        <dbReference type="SAM" id="SignalP"/>
    </source>
</evidence>